<evidence type="ECO:0000256" key="5">
    <source>
        <dbReference type="ARBA" id="ARBA00022741"/>
    </source>
</evidence>
<feature type="transmembrane region" description="Helical" evidence="11">
    <location>
        <begin position="591"/>
        <end position="609"/>
    </location>
</feature>
<dbReference type="InterPro" id="IPR036412">
    <property type="entry name" value="HAD-like_sf"/>
</dbReference>
<evidence type="ECO:0000256" key="1">
    <source>
        <dbReference type="ARBA" id="ARBA00004651"/>
    </source>
</evidence>
<dbReference type="FunFam" id="2.70.150.10:FF:000002">
    <property type="entry name" value="Copper-transporting ATPase 1, putative"/>
    <property type="match status" value="1"/>
</dbReference>
<dbReference type="Gene3D" id="2.70.150.10">
    <property type="entry name" value="Calcium-transporting ATPase, cytoplasmic transduction domain A"/>
    <property type="match status" value="1"/>
</dbReference>
<dbReference type="GO" id="GO:0046872">
    <property type="term" value="F:metal ion binding"/>
    <property type="evidence" value="ECO:0007669"/>
    <property type="project" value="UniProtKB-KW"/>
</dbReference>
<feature type="transmembrane region" description="Helical" evidence="11">
    <location>
        <begin position="259"/>
        <end position="277"/>
    </location>
</feature>
<dbReference type="AlphaFoldDB" id="A0A1N7HF75"/>
<accession>A0A1N7HF75</accession>
<dbReference type="Proteomes" id="UP000186218">
    <property type="component" value="Unassembled WGS sequence"/>
</dbReference>
<dbReference type="PROSITE" id="PS00154">
    <property type="entry name" value="ATPASE_E1_E2"/>
    <property type="match status" value="1"/>
</dbReference>
<dbReference type="InterPro" id="IPR018303">
    <property type="entry name" value="ATPase_P-typ_P_site"/>
</dbReference>
<feature type="transmembrane region" description="Helical" evidence="11">
    <location>
        <begin position="31"/>
        <end position="50"/>
    </location>
</feature>
<evidence type="ECO:0000256" key="2">
    <source>
        <dbReference type="ARBA" id="ARBA00006024"/>
    </source>
</evidence>
<dbReference type="Pfam" id="PF00122">
    <property type="entry name" value="E1-E2_ATPase"/>
    <property type="match status" value="1"/>
</dbReference>
<evidence type="ECO:0000313" key="14">
    <source>
        <dbReference type="EMBL" id="SIS23482.1"/>
    </source>
</evidence>
<keyword evidence="9 11" id="KW-1133">Transmembrane helix</keyword>
<evidence type="ECO:0000256" key="7">
    <source>
        <dbReference type="ARBA" id="ARBA00022842"/>
    </source>
</evidence>
<dbReference type="InterPro" id="IPR051949">
    <property type="entry name" value="Cation_Transport_ATPase"/>
</dbReference>
<dbReference type="SUPFAM" id="SSF81653">
    <property type="entry name" value="Calcium ATPase, transduction domain A"/>
    <property type="match status" value="1"/>
</dbReference>
<dbReference type="InterPro" id="IPR023299">
    <property type="entry name" value="ATPase_P-typ_cyto_dom_N"/>
</dbReference>
<comment type="similarity">
    <text evidence="2 11">Belongs to the cation transport ATPase (P-type) (TC 3.A.3) family. Type IB subfamily.</text>
</comment>
<keyword evidence="7" id="KW-0460">Magnesium</keyword>
<dbReference type="Gene3D" id="3.40.1110.10">
    <property type="entry name" value="Calcium-transporting ATPase, cytoplasmic domain N"/>
    <property type="match status" value="1"/>
</dbReference>
<dbReference type="InterPro" id="IPR001757">
    <property type="entry name" value="P_typ_ATPase"/>
</dbReference>
<evidence type="ECO:0000256" key="6">
    <source>
        <dbReference type="ARBA" id="ARBA00022840"/>
    </source>
</evidence>
<dbReference type="EMBL" id="FTNT01000016">
    <property type="protein sequence ID" value="SIS23482.1"/>
    <property type="molecule type" value="Genomic_DNA"/>
</dbReference>
<feature type="transmembrane region" description="Helical" evidence="11">
    <location>
        <begin position="56"/>
        <end position="77"/>
    </location>
</feature>
<keyword evidence="15" id="KW-1185">Reference proteome</keyword>
<keyword evidence="3 11" id="KW-0812">Transmembrane</keyword>
<proteinExistence type="inferred from homology"/>
<dbReference type="InterPro" id="IPR059000">
    <property type="entry name" value="ATPase_P-type_domA"/>
</dbReference>
<keyword evidence="8" id="KW-1278">Translocase</keyword>
<evidence type="ECO:0000256" key="10">
    <source>
        <dbReference type="ARBA" id="ARBA00023136"/>
    </source>
</evidence>
<evidence type="ECO:0000256" key="8">
    <source>
        <dbReference type="ARBA" id="ARBA00022967"/>
    </source>
</evidence>
<keyword evidence="4 11" id="KW-0479">Metal-binding</keyword>
<dbReference type="SFLD" id="SFLDS00003">
    <property type="entry name" value="Haloacid_Dehalogenase"/>
    <property type="match status" value="1"/>
</dbReference>
<dbReference type="RefSeq" id="WP_083710499.1">
    <property type="nucleotide sequence ID" value="NZ_FTNT01000016.1"/>
</dbReference>
<dbReference type="GO" id="GO:0019829">
    <property type="term" value="F:ATPase-coupled monoatomic cation transmembrane transporter activity"/>
    <property type="evidence" value="ECO:0007669"/>
    <property type="project" value="InterPro"/>
</dbReference>
<protein>
    <submittedName>
        <fullName evidence="14">ATPase, P-type (Transporting), HAD superfamily, subfamily IC/heavy metal translocating P-type ATPase</fullName>
    </submittedName>
</protein>
<evidence type="ECO:0000256" key="4">
    <source>
        <dbReference type="ARBA" id="ARBA00022723"/>
    </source>
</evidence>
<dbReference type="SFLD" id="SFLDF00027">
    <property type="entry name" value="p-type_atpase"/>
    <property type="match status" value="1"/>
</dbReference>
<keyword evidence="10 11" id="KW-0472">Membrane</keyword>
<dbReference type="Pfam" id="PF00702">
    <property type="entry name" value="Hydrolase"/>
    <property type="match status" value="1"/>
</dbReference>
<evidence type="ECO:0000259" key="13">
    <source>
        <dbReference type="Pfam" id="PF00122"/>
    </source>
</evidence>
<keyword evidence="6 11" id="KW-0067">ATP-binding</keyword>
<dbReference type="SUPFAM" id="SSF81665">
    <property type="entry name" value="Calcium ATPase, transmembrane domain M"/>
    <property type="match status" value="1"/>
</dbReference>
<comment type="subcellular location">
    <subcellularLocation>
        <location evidence="1">Cell membrane</location>
        <topology evidence="1">Multi-pass membrane protein</topology>
    </subcellularLocation>
</comment>
<feature type="transmembrane region" description="Helical" evidence="11">
    <location>
        <begin position="289"/>
        <end position="313"/>
    </location>
</feature>
<dbReference type="PANTHER" id="PTHR43079:SF1">
    <property type="entry name" value="CADMIUM_ZINC-TRANSPORTING ATPASE HMA1, CHLOROPLASTIC-RELATED"/>
    <property type="match status" value="1"/>
</dbReference>
<dbReference type="InterPro" id="IPR044492">
    <property type="entry name" value="P_typ_ATPase_HD_dom"/>
</dbReference>
<dbReference type="PRINTS" id="PR00941">
    <property type="entry name" value="CDATPASE"/>
</dbReference>
<dbReference type="InterPro" id="IPR008250">
    <property type="entry name" value="ATPase_P-typ_transduc_dom_A_sf"/>
</dbReference>
<dbReference type="InterPro" id="IPR023214">
    <property type="entry name" value="HAD_sf"/>
</dbReference>
<dbReference type="GO" id="GO:0005524">
    <property type="term" value="F:ATP binding"/>
    <property type="evidence" value="ECO:0007669"/>
    <property type="project" value="UniProtKB-UniRule"/>
</dbReference>
<evidence type="ECO:0000256" key="3">
    <source>
        <dbReference type="ARBA" id="ARBA00022692"/>
    </source>
</evidence>
<dbReference type="SUPFAM" id="SSF56784">
    <property type="entry name" value="HAD-like"/>
    <property type="match status" value="1"/>
</dbReference>
<dbReference type="PANTHER" id="PTHR43079">
    <property type="entry name" value="PROBABLE CADMIUM/ZINC-TRANSPORTING ATPASE HMA1"/>
    <property type="match status" value="1"/>
</dbReference>
<dbReference type="InterPro" id="IPR023298">
    <property type="entry name" value="ATPase_P-typ_TM_dom_sf"/>
</dbReference>
<gene>
    <name evidence="14" type="ORF">SAMN05445060_4131</name>
</gene>
<dbReference type="PRINTS" id="PR00119">
    <property type="entry name" value="CATATPASE"/>
</dbReference>
<dbReference type="SFLD" id="SFLDG00002">
    <property type="entry name" value="C1.7:_P-type_atpase_like"/>
    <property type="match status" value="1"/>
</dbReference>
<sequence length="685" mass="70737">MPVRAPSLGPTTPASGVAAIRRTRIWALAEIRWAAAAVVLFLAGLTAQLAGGPAGLWWSLYLACYVCGGWEPGLAGLRALRERSLDVDLLMVAAAIGAASIGQVTDGALLIVIFATSGALEAFATARTEDSVRGLLDLAPETAIRVRDDGGEEEVRAADLAVGNVLVVRPGERIPADATVIAGASEVDQATITGEPLPVDKVIGAEVFAGTLNGTGMLRLRADRRAEDSVVARIAALVDDASSTKATTQLFIEKIEQRYSIGMVAVTVAVFAIPILFGDSLQRALLRAMTFMIVASPCAIVLATMPPLLAAIATAGRHGVLVKSAVVMERLGTTDRTAFDKTGTLTLGTPELTDIQSLSADFTIDGLLGLAAAAEHPSEHPLAAAIVRAAHDRGMQLPAADDFTAHPGRGVSARVDGRQVEVISPAALPADAATAATTAAIDAFQTLGHTAVVVTVDRRPIGVLAISDQLRPDARQAVTALTATTPVLLTGDNAITAVQLASQVGITDVRSGLLPDDKVAAVRDLQSGGDNVTVVGDGINDAPALAAAHVGIAMGHNGADLTVQAADAVMVRNELTAIPTVINLSRQARRVVIANLVIAATFIAALVVWDLVGTLPLPLGVAGHEGSTIIVGLNGLRLLRNSAWTTQPPTSRHPEETNSQRPQVTAPHDPSSAATNESACHVYLT</sequence>
<dbReference type="GO" id="GO:0016887">
    <property type="term" value="F:ATP hydrolysis activity"/>
    <property type="evidence" value="ECO:0007669"/>
    <property type="project" value="InterPro"/>
</dbReference>
<evidence type="ECO:0000256" key="9">
    <source>
        <dbReference type="ARBA" id="ARBA00022989"/>
    </source>
</evidence>
<evidence type="ECO:0000256" key="12">
    <source>
        <dbReference type="SAM" id="MobiDB-lite"/>
    </source>
</evidence>
<keyword evidence="5 11" id="KW-0547">Nucleotide-binding</keyword>
<dbReference type="STRING" id="1344003.SAMN05445060_4131"/>
<dbReference type="NCBIfam" id="TIGR01525">
    <property type="entry name" value="ATPase-IB_hvy"/>
    <property type="match status" value="1"/>
</dbReference>
<dbReference type="Gene3D" id="3.40.50.1000">
    <property type="entry name" value="HAD superfamily/HAD-like"/>
    <property type="match status" value="1"/>
</dbReference>
<evidence type="ECO:0000256" key="11">
    <source>
        <dbReference type="RuleBase" id="RU362081"/>
    </source>
</evidence>
<name>A0A1N7HF75_9NOCA</name>
<reference evidence="14 15" key="1">
    <citation type="submission" date="2017-01" db="EMBL/GenBank/DDBJ databases">
        <authorList>
            <person name="Mah S.A."/>
            <person name="Swanson W.J."/>
            <person name="Moy G.W."/>
            <person name="Vacquier V.D."/>
        </authorList>
    </citation>
    <scope>NUCLEOTIDE SEQUENCE [LARGE SCALE GENOMIC DNA]</scope>
    <source>
        <strain evidence="14 15">CPCC 203464</strain>
    </source>
</reference>
<feature type="domain" description="P-type ATPase A" evidence="13">
    <location>
        <begin position="138"/>
        <end position="238"/>
    </location>
</feature>
<feature type="region of interest" description="Disordered" evidence="12">
    <location>
        <begin position="644"/>
        <end position="685"/>
    </location>
</feature>
<dbReference type="OrthoDB" id="7059309at2"/>
<evidence type="ECO:0000313" key="15">
    <source>
        <dbReference type="Proteomes" id="UP000186218"/>
    </source>
</evidence>
<organism evidence="14 15">
    <name type="scientific">Williamsia sterculiae</name>
    <dbReference type="NCBI Taxonomy" id="1344003"/>
    <lineage>
        <taxon>Bacteria</taxon>
        <taxon>Bacillati</taxon>
        <taxon>Actinomycetota</taxon>
        <taxon>Actinomycetes</taxon>
        <taxon>Mycobacteriales</taxon>
        <taxon>Nocardiaceae</taxon>
        <taxon>Williamsia</taxon>
    </lineage>
</organism>
<dbReference type="NCBIfam" id="TIGR01494">
    <property type="entry name" value="ATPase_P-type"/>
    <property type="match status" value="1"/>
</dbReference>
<dbReference type="InterPro" id="IPR027256">
    <property type="entry name" value="P-typ_ATPase_IB"/>
</dbReference>
<keyword evidence="11" id="KW-1003">Cell membrane</keyword>
<dbReference type="GO" id="GO:0005886">
    <property type="term" value="C:plasma membrane"/>
    <property type="evidence" value="ECO:0007669"/>
    <property type="project" value="UniProtKB-SubCell"/>
</dbReference>